<organism evidence="2 3">
    <name type="scientific">Coccomyxa viridis</name>
    <dbReference type="NCBI Taxonomy" id="1274662"/>
    <lineage>
        <taxon>Eukaryota</taxon>
        <taxon>Viridiplantae</taxon>
        <taxon>Chlorophyta</taxon>
        <taxon>core chlorophytes</taxon>
        <taxon>Trebouxiophyceae</taxon>
        <taxon>Trebouxiophyceae incertae sedis</taxon>
        <taxon>Coccomyxaceae</taxon>
        <taxon>Coccomyxa</taxon>
    </lineage>
</organism>
<dbReference type="Gene3D" id="1.20.1280.50">
    <property type="match status" value="1"/>
</dbReference>
<dbReference type="PROSITE" id="PS50181">
    <property type="entry name" value="FBOX"/>
    <property type="match status" value="1"/>
</dbReference>
<protein>
    <submittedName>
        <fullName evidence="2">G406 protein</fullName>
    </submittedName>
</protein>
<accession>A0ABP1FFM9</accession>
<dbReference type="InterPro" id="IPR036047">
    <property type="entry name" value="F-box-like_dom_sf"/>
</dbReference>
<evidence type="ECO:0000313" key="2">
    <source>
        <dbReference type="EMBL" id="CAL5218695.1"/>
    </source>
</evidence>
<reference evidence="2 3" key="1">
    <citation type="submission" date="2024-06" db="EMBL/GenBank/DDBJ databases">
        <authorList>
            <person name="Kraege A."/>
            <person name="Thomma B."/>
        </authorList>
    </citation>
    <scope>NUCLEOTIDE SEQUENCE [LARGE SCALE GENOMIC DNA]</scope>
</reference>
<keyword evidence="3" id="KW-1185">Reference proteome</keyword>
<name>A0ABP1FFM9_9CHLO</name>
<dbReference type="InterPro" id="IPR001810">
    <property type="entry name" value="F-box_dom"/>
</dbReference>
<sequence length="271" mass="30263">MSAYSDDSDVEYDDPQVVLASVARVKKGILSELVSDTRLAIEECDGVARNSVICKALVNEAVRTLPQGKGKELQRLLKSQGLKSAREDTKHLKSLQQSGAPPAMEQLPADILGSVLDWLDPYSLAAAACASKQWQEEAYKDRRWRPFALAILGTARASGQQESWRELFFQAASGGHSRTAYMRSPRRMLRQTLLWTETKPWQEAPDFRTVIPQQVARFILKGSIQEARDDHSDSSEDEEGVLCSAGHGDIAPAVRKLWRTFPGRLKLKQEQ</sequence>
<comment type="caution">
    <text evidence="2">The sequence shown here is derived from an EMBL/GenBank/DDBJ whole genome shotgun (WGS) entry which is preliminary data.</text>
</comment>
<dbReference type="Pfam" id="PF12937">
    <property type="entry name" value="F-box-like"/>
    <property type="match status" value="1"/>
</dbReference>
<gene>
    <name evidence="2" type="primary">g406</name>
    <name evidence="2" type="ORF">VP750_LOCUS354</name>
</gene>
<proteinExistence type="predicted"/>
<evidence type="ECO:0000313" key="3">
    <source>
        <dbReference type="Proteomes" id="UP001497392"/>
    </source>
</evidence>
<dbReference type="EMBL" id="CAXHTA020000001">
    <property type="protein sequence ID" value="CAL5218695.1"/>
    <property type="molecule type" value="Genomic_DNA"/>
</dbReference>
<feature type="domain" description="F-box" evidence="1">
    <location>
        <begin position="101"/>
        <end position="147"/>
    </location>
</feature>
<dbReference type="SUPFAM" id="SSF81383">
    <property type="entry name" value="F-box domain"/>
    <property type="match status" value="1"/>
</dbReference>
<dbReference type="Proteomes" id="UP001497392">
    <property type="component" value="Unassembled WGS sequence"/>
</dbReference>
<evidence type="ECO:0000259" key="1">
    <source>
        <dbReference type="PROSITE" id="PS50181"/>
    </source>
</evidence>